<gene>
    <name evidence="1" type="ORF">LCGC14_0651990</name>
</gene>
<name>A0A0F9THP4_9ZZZZ</name>
<dbReference type="EMBL" id="LAZR01001217">
    <property type="protein sequence ID" value="KKN48506.1"/>
    <property type="molecule type" value="Genomic_DNA"/>
</dbReference>
<protein>
    <submittedName>
        <fullName evidence="1">Uncharacterized protein</fullName>
    </submittedName>
</protein>
<comment type="caution">
    <text evidence="1">The sequence shown here is derived from an EMBL/GenBank/DDBJ whole genome shotgun (WGS) entry which is preliminary data.</text>
</comment>
<accession>A0A0F9THP4</accession>
<reference evidence="1" key="1">
    <citation type="journal article" date="2015" name="Nature">
        <title>Complex archaea that bridge the gap between prokaryotes and eukaryotes.</title>
        <authorList>
            <person name="Spang A."/>
            <person name="Saw J.H."/>
            <person name="Jorgensen S.L."/>
            <person name="Zaremba-Niedzwiedzka K."/>
            <person name="Martijn J."/>
            <person name="Lind A.E."/>
            <person name="van Eijk R."/>
            <person name="Schleper C."/>
            <person name="Guy L."/>
            <person name="Ettema T.J."/>
        </authorList>
    </citation>
    <scope>NUCLEOTIDE SEQUENCE</scope>
</reference>
<proteinExistence type="predicted"/>
<evidence type="ECO:0000313" key="1">
    <source>
        <dbReference type="EMBL" id="KKN48506.1"/>
    </source>
</evidence>
<sequence>MVEDKKQTSFVIRIGKRMREVLDIQKKQIEEATYDVIEASDYEAGEILAKKFLKES</sequence>
<dbReference type="AlphaFoldDB" id="A0A0F9THP4"/>
<organism evidence="1">
    <name type="scientific">marine sediment metagenome</name>
    <dbReference type="NCBI Taxonomy" id="412755"/>
    <lineage>
        <taxon>unclassified sequences</taxon>
        <taxon>metagenomes</taxon>
        <taxon>ecological metagenomes</taxon>
    </lineage>
</organism>